<evidence type="ECO:0000256" key="1">
    <source>
        <dbReference type="SAM" id="Phobius"/>
    </source>
</evidence>
<dbReference type="RefSeq" id="WP_130967781.1">
    <property type="nucleotide sequence ID" value="NZ_SIXI01000003.1"/>
</dbReference>
<accession>A0A4Q9H456</accession>
<evidence type="ECO:0000313" key="3">
    <source>
        <dbReference type="Proteomes" id="UP000292120"/>
    </source>
</evidence>
<dbReference type="AlphaFoldDB" id="A0A4Q9H456"/>
<keyword evidence="1" id="KW-0472">Membrane</keyword>
<keyword evidence="1" id="KW-1133">Transmembrane helix</keyword>
<comment type="caution">
    <text evidence="2">The sequence shown here is derived from an EMBL/GenBank/DDBJ whole genome shotgun (WGS) entry which is preliminary data.</text>
</comment>
<sequence>MSAAPNTLKLAAAAGLAVVLVVVLLKKKDLLARAAAGAVGAVGDVGAGLAVGVGSVFGMPATDADKCAAAKASGSLWEQSLYCPAIDFTSSALQRANQAAGDAVQTVGAAVGVPRTNETECQRALREGRTWDASFACDAGTFLKSTFGL</sequence>
<gene>
    <name evidence="2" type="ORF">EYS42_08760</name>
</gene>
<protein>
    <submittedName>
        <fullName evidence="2">Uncharacterized protein</fullName>
    </submittedName>
</protein>
<dbReference type="EMBL" id="SIXI01000003">
    <property type="protein sequence ID" value="TBO31326.1"/>
    <property type="molecule type" value="Genomic_DNA"/>
</dbReference>
<name>A0A4Q9H456_9BURK</name>
<organism evidence="2 3">
    <name type="scientific">Aquabacterium lacunae</name>
    <dbReference type="NCBI Taxonomy" id="2528630"/>
    <lineage>
        <taxon>Bacteria</taxon>
        <taxon>Pseudomonadati</taxon>
        <taxon>Pseudomonadota</taxon>
        <taxon>Betaproteobacteria</taxon>
        <taxon>Burkholderiales</taxon>
        <taxon>Aquabacterium</taxon>
    </lineage>
</organism>
<evidence type="ECO:0000313" key="2">
    <source>
        <dbReference type="EMBL" id="TBO31326.1"/>
    </source>
</evidence>
<keyword evidence="3" id="KW-1185">Reference proteome</keyword>
<dbReference type="Proteomes" id="UP000292120">
    <property type="component" value="Unassembled WGS sequence"/>
</dbReference>
<dbReference type="OrthoDB" id="8763161at2"/>
<keyword evidence="1" id="KW-0812">Transmembrane</keyword>
<feature type="transmembrane region" description="Helical" evidence="1">
    <location>
        <begin position="6"/>
        <end position="25"/>
    </location>
</feature>
<proteinExistence type="predicted"/>
<reference evidence="2 3" key="1">
    <citation type="submission" date="2019-02" db="EMBL/GenBank/DDBJ databases">
        <title>Aquabacterium sp. strain KMB7.</title>
        <authorList>
            <person name="Chen W.-M."/>
        </authorList>
    </citation>
    <scope>NUCLEOTIDE SEQUENCE [LARGE SCALE GENOMIC DNA]</scope>
    <source>
        <strain evidence="2 3">KMB7</strain>
    </source>
</reference>